<dbReference type="Gene3D" id="3.40.50.720">
    <property type="entry name" value="NAD(P)-binding Rossmann-like Domain"/>
    <property type="match status" value="1"/>
</dbReference>
<accession>A0A382U2E6</accession>
<dbReference type="Gene3D" id="3.40.50.300">
    <property type="entry name" value="P-loop containing nucleotide triphosphate hydrolases"/>
    <property type="match status" value="1"/>
</dbReference>
<sequence>MDKPYLLFLGDARDDLAAKGSRGVLDWRPEDCLGQIRLDSCKADLGIADMTIAEAATGGARTMIVGVANAGGFIPEDWVETIVGALDAGMDVAAGMHSRLADIEPIAEAARRNGRQLFDVRHPTRDFAVGKGTKRSGKRLLAVGTDCSCGKMYTTLAIEREMKSQGRNADFRATGQSGIFIAGDGIAVDAVVADFISGAIEWLTPDNDDDHWDIIEGQGSLFHASFAGVSLGLLHGAQPDALVLCHEPTRSHMRGLPDRPLPGFAE</sequence>
<dbReference type="Pfam" id="PF07755">
    <property type="entry name" value="DUF1611"/>
    <property type="match status" value="1"/>
</dbReference>
<dbReference type="PANTHER" id="PTHR40690">
    <property type="entry name" value="GLL3100 PROTEIN"/>
    <property type="match status" value="1"/>
</dbReference>
<dbReference type="InterPro" id="IPR035086">
    <property type="entry name" value="DgcN-like_C"/>
</dbReference>
<dbReference type="PANTHER" id="PTHR40690:SF1">
    <property type="entry name" value="DUF1611 DOMAIN-CONTAINING PROTEIN"/>
    <property type="match status" value="1"/>
</dbReference>
<dbReference type="SUPFAM" id="SSF52540">
    <property type="entry name" value="P-loop containing nucleoside triphosphate hydrolases"/>
    <property type="match status" value="1"/>
</dbReference>
<evidence type="ECO:0000259" key="2">
    <source>
        <dbReference type="Pfam" id="PF17396"/>
    </source>
</evidence>
<evidence type="ECO:0008006" key="4">
    <source>
        <dbReference type="Google" id="ProtNLM"/>
    </source>
</evidence>
<dbReference type="InterPro" id="IPR035402">
    <property type="entry name" value="DgcN-like_N"/>
</dbReference>
<dbReference type="EMBL" id="UINC01140795">
    <property type="protein sequence ID" value="SVD28147.1"/>
    <property type="molecule type" value="Genomic_DNA"/>
</dbReference>
<feature type="non-terminal residue" evidence="3">
    <location>
        <position position="266"/>
    </location>
</feature>
<feature type="domain" description="D-glutamate N-acetyltransferase-like N-terminal" evidence="2">
    <location>
        <begin position="44"/>
        <end position="123"/>
    </location>
</feature>
<evidence type="ECO:0000259" key="1">
    <source>
        <dbReference type="Pfam" id="PF07755"/>
    </source>
</evidence>
<dbReference type="Pfam" id="PF17396">
    <property type="entry name" value="DUF1611_N"/>
    <property type="match status" value="1"/>
</dbReference>
<proteinExistence type="predicted"/>
<dbReference type="InterPro" id="IPR011669">
    <property type="entry name" value="DgcN-like"/>
</dbReference>
<dbReference type="AlphaFoldDB" id="A0A382U2E6"/>
<evidence type="ECO:0000313" key="3">
    <source>
        <dbReference type="EMBL" id="SVD28147.1"/>
    </source>
</evidence>
<dbReference type="InterPro" id="IPR027417">
    <property type="entry name" value="P-loop_NTPase"/>
</dbReference>
<feature type="domain" description="D-glutamate N-acetyltransferase-like C-terminal" evidence="1">
    <location>
        <begin position="129"/>
        <end position="265"/>
    </location>
</feature>
<gene>
    <name evidence="3" type="ORF">METZ01_LOCUS381001</name>
</gene>
<organism evidence="3">
    <name type="scientific">marine metagenome</name>
    <dbReference type="NCBI Taxonomy" id="408172"/>
    <lineage>
        <taxon>unclassified sequences</taxon>
        <taxon>metagenomes</taxon>
        <taxon>ecological metagenomes</taxon>
    </lineage>
</organism>
<reference evidence="3" key="1">
    <citation type="submission" date="2018-05" db="EMBL/GenBank/DDBJ databases">
        <authorList>
            <person name="Lanie J.A."/>
            <person name="Ng W.-L."/>
            <person name="Kazmierczak K.M."/>
            <person name="Andrzejewski T.M."/>
            <person name="Davidsen T.M."/>
            <person name="Wayne K.J."/>
            <person name="Tettelin H."/>
            <person name="Glass J.I."/>
            <person name="Rusch D."/>
            <person name="Podicherti R."/>
            <person name="Tsui H.-C.T."/>
            <person name="Winkler M.E."/>
        </authorList>
    </citation>
    <scope>NUCLEOTIDE SEQUENCE</scope>
</reference>
<protein>
    <recommendedName>
        <fullName evidence="4">DUF1611 domain-containing protein</fullName>
    </recommendedName>
</protein>
<name>A0A382U2E6_9ZZZZ</name>